<feature type="compositionally biased region" description="Polar residues" evidence="4">
    <location>
        <begin position="96"/>
        <end position="106"/>
    </location>
</feature>
<evidence type="ECO:0000256" key="2">
    <source>
        <dbReference type="ARBA" id="ARBA00022737"/>
    </source>
</evidence>
<dbReference type="PROSITE" id="PS50082">
    <property type="entry name" value="WD_REPEATS_2"/>
    <property type="match status" value="14"/>
</dbReference>
<feature type="repeat" description="WD" evidence="3">
    <location>
        <begin position="857"/>
        <end position="898"/>
    </location>
</feature>
<evidence type="ECO:0000259" key="5">
    <source>
        <dbReference type="Pfam" id="PF00931"/>
    </source>
</evidence>
<dbReference type="InterPro" id="IPR001680">
    <property type="entry name" value="WD40_rpt"/>
</dbReference>
<dbReference type="PANTHER" id="PTHR19848">
    <property type="entry name" value="WD40 REPEAT PROTEIN"/>
    <property type="match status" value="1"/>
</dbReference>
<feature type="repeat" description="WD" evidence="3">
    <location>
        <begin position="815"/>
        <end position="856"/>
    </location>
</feature>
<dbReference type="PRINTS" id="PR00320">
    <property type="entry name" value="GPROTEINBRPT"/>
</dbReference>
<dbReference type="EMBL" id="JHEG02000059">
    <property type="protein sequence ID" value="KIE07065.1"/>
    <property type="molecule type" value="Genomic_DNA"/>
</dbReference>
<dbReference type="SMART" id="SM00320">
    <property type="entry name" value="WD40"/>
    <property type="match status" value="14"/>
</dbReference>
<organism evidence="7">
    <name type="scientific">Tolypothrix bouteillei VB521301</name>
    <dbReference type="NCBI Taxonomy" id="1479485"/>
    <lineage>
        <taxon>Bacteria</taxon>
        <taxon>Bacillati</taxon>
        <taxon>Cyanobacteriota</taxon>
        <taxon>Cyanophyceae</taxon>
        <taxon>Nostocales</taxon>
        <taxon>Tolypothrichaceae</taxon>
        <taxon>Tolypothrix</taxon>
    </lineage>
</organism>
<dbReference type="SUPFAM" id="SSF50998">
    <property type="entry name" value="Quinoprotein alcohol dehydrogenase-like"/>
    <property type="match status" value="1"/>
</dbReference>
<feature type="region of interest" description="Disordered" evidence="4">
    <location>
        <begin position="96"/>
        <end position="124"/>
    </location>
</feature>
<dbReference type="STRING" id="1479485.DA73_0238360"/>
<feature type="repeat" description="WD" evidence="3">
    <location>
        <begin position="726"/>
        <end position="767"/>
    </location>
</feature>
<dbReference type="Gene3D" id="3.40.50.300">
    <property type="entry name" value="P-loop containing nucleotide triphosphate hydrolases"/>
    <property type="match status" value="1"/>
</dbReference>
<dbReference type="InterPro" id="IPR015943">
    <property type="entry name" value="WD40/YVTN_repeat-like_dom_sf"/>
</dbReference>
<sequence length="1250" mass="137703">MDLPVGQRSRGVVLSPKGQAKLENRIRQLEIERYPVQEFVRRSQLEGQGLHPATIRKILRGQGVDRDSIALVFKAVGLQMEPEDYTGAKQSLNVRTTTQEISPQEQSSPPHPLTPSPLHSTPHTLTDWGEAVDVSFFCGRVEELAVLEQWILQEHCRLVALLGSGGIGKTTLVTKLAEQIQDRFEFAIWRSLRHAPPFTNLLDDLLKFLSPQHAVQLPETKAGKLSKLMELLREHRCLIVLDNLETLMQSGVYAGTFQTDCEGYDELLRNIGEVPHQSCLLLTSREKPNAIAMQAGEALPVRTLQLAGLKAEARELLSIKGLSVSQQESEQLISRYSGNPLALKIVATTIQELFGGDVSAFLEAGISSFNSIRLLLDRQFERLTHTEKGVIYWLAINREGVSLVELEDDIYPKLLKHQLLEALESLLRRSLLEQSFQKKTMQPVIMEYVTERLVEQISQEIGDWGNGVDRGTDSTLSPYIPVPPTPLIHTHALLKAAAKDYIKDAQIKLIVNPIIAELLRKLGTRKAIEVQLIQMLSYQRQQAPKESGYLGGNVFNLLSQLKTDLRGFDFSELPIWQANLQGLTLHQVNLARAELSKSIFTQIFGNVLAIAFNSNGEILATGDDKGDIYLWRATDGQLLLTLKGHTSQIISIDFHPESPILVSRGQDQIVKFWDVNKGQVIRTLQRYTSQVLSVLLTHQCQILISQARDNTVSLWDVETGECLTSLQDNMSPIHCVAISSDSHILATASNEEPIRLWDTKTGECFLTLYEHTERAQCMAFAPSSNQGTGEILVIGSASGSVKLWDIKTGESIGTLQGHSSQVLCLKFSPDALVVASGSADRTIRLWDTATGQCIAVLQGHTNWVRTLEFNPDGSVLASGGDDRTVKLWDTESNQCLKTLQGYTNQIPSVCFGFSLNRSEQAEVVLASGSNDHLVRLWDSETGQCLKVLQGHTNQVSAIAFHETREARSILASGSTDRTIKLWDVETGQCFKTLEEHTEKVFSVAFSHLNKSNSGGILASGSADCTVRLWNIETGQCLRVLQEHEGNVFSVCFSPDGQAIASSSADQTVKFWTINTGQCFQTLQGHTNWVLCIAFSPIPSSPPLIRGVGGILASGSADQTVRLWDVETGQCLKILQGHNNHILSVSFSPDGQTLASASADRTVKLWAVNTGQCLKTLRGHTSQVLSIGFNPQGNILASSSADETIKLWDINTGDCLKTIRADRPYEGTNITGVTGLSEAQRATLKALGAFE</sequence>
<feature type="repeat" description="WD" evidence="3">
    <location>
        <begin position="607"/>
        <end position="641"/>
    </location>
</feature>
<dbReference type="AlphaFoldDB" id="A0A0C1R429"/>
<protein>
    <submittedName>
        <fullName evidence="6">NACHT domain-containing protein</fullName>
    </submittedName>
</protein>
<dbReference type="InterPro" id="IPR011047">
    <property type="entry name" value="Quinoprotein_ADH-like_sf"/>
</dbReference>
<dbReference type="EMBL" id="JHEG04000001">
    <property type="protein sequence ID" value="KAF3889527.1"/>
    <property type="molecule type" value="Genomic_DNA"/>
</dbReference>
<dbReference type="InterPro" id="IPR019775">
    <property type="entry name" value="WD40_repeat_CS"/>
</dbReference>
<dbReference type="SUPFAM" id="SSF50978">
    <property type="entry name" value="WD40 repeat-like"/>
    <property type="match status" value="1"/>
</dbReference>
<keyword evidence="8" id="KW-1185">Reference proteome</keyword>
<dbReference type="Pfam" id="PF25173">
    <property type="entry name" value="Beta-prop_WDR3_1st"/>
    <property type="match status" value="1"/>
</dbReference>
<evidence type="ECO:0000256" key="4">
    <source>
        <dbReference type="SAM" id="MobiDB-lite"/>
    </source>
</evidence>
<gene>
    <name evidence="7" type="ORF">DA73_0238360</name>
    <name evidence="6" type="ORF">DA73_0400031665</name>
</gene>
<dbReference type="PROSITE" id="PS50294">
    <property type="entry name" value="WD_REPEATS_REGION"/>
    <property type="match status" value="12"/>
</dbReference>
<comment type="caution">
    <text evidence="7">The sequence shown here is derived from an EMBL/GenBank/DDBJ whole genome shotgun (WGS) entry which is preliminary data.</text>
</comment>
<accession>A0A0C1R429</accession>
<dbReference type="PANTHER" id="PTHR19848:SF8">
    <property type="entry name" value="F-BOX AND WD REPEAT DOMAIN CONTAINING 7"/>
    <property type="match status" value="1"/>
</dbReference>
<dbReference type="InterPro" id="IPR027417">
    <property type="entry name" value="P-loop_NTPase"/>
</dbReference>
<dbReference type="Pfam" id="PF00931">
    <property type="entry name" value="NB-ARC"/>
    <property type="match status" value="1"/>
</dbReference>
<dbReference type="GO" id="GO:0043531">
    <property type="term" value="F:ADP binding"/>
    <property type="evidence" value="ECO:0007669"/>
    <property type="project" value="InterPro"/>
</dbReference>
<proteinExistence type="predicted"/>
<evidence type="ECO:0000313" key="6">
    <source>
        <dbReference type="EMBL" id="KAF3889527.1"/>
    </source>
</evidence>
<feature type="repeat" description="WD" evidence="3">
    <location>
        <begin position="1082"/>
        <end position="1133"/>
    </location>
</feature>
<dbReference type="CDD" id="cd00200">
    <property type="entry name" value="WD40"/>
    <property type="match status" value="3"/>
</dbReference>
<feature type="repeat" description="WD" evidence="3">
    <location>
        <begin position="1134"/>
        <end position="1175"/>
    </location>
</feature>
<evidence type="ECO:0000313" key="8">
    <source>
        <dbReference type="Proteomes" id="UP000029738"/>
    </source>
</evidence>
<keyword evidence="1 3" id="KW-0853">WD repeat</keyword>
<feature type="repeat" description="WD" evidence="3">
    <location>
        <begin position="1176"/>
        <end position="1217"/>
    </location>
</feature>
<feature type="repeat" description="WD" evidence="3">
    <location>
        <begin position="768"/>
        <end position="814"/>
    </location>
</feature>
<dbReference type="Proteomes" id="UP000029738">
    <property type="component" value="Unassembled WGS sequence"/>
</dbReference>
<evidence type="ECO:0000256" key="3">
    <source>
        <dbReference type="PROSITE-ProRule" id="PRU00221"/>
    </source>
</evidence>
<feature type="repeat" description="WD" evidence="3">
    <location>
        <begin position="684"/>
        <end position="725"/>
    </location>
</feature>
<dbReference type="PROSITE" id="PS00678">
    <property type="entry name" value="WD_REPEATS_1"/>
    <property type="match status" value="7"/>
</dbReference>
<feature type="repeat" description="WD" evidence="3">
    <location>
        <begin position="993"/>
        <end position="1039"/>
    </location>
</feature>
<feature type="repeat" description="WD" evidence="3">
    <location>
        <begin position="1040"/>
        <end position="1081"/>
    </location>
</feature>
<dbReference type="Gene3D" id="2.130.10.10">
    <property type="entry name" value="YVTN repeat-like/Quinoprotein amine dehydrogenase"/>
    <property type="match status" value="4"/>
</dbReference>
<dbReference type="SUPFAM" id="SSF52540">
    <property type="entry name" value="P-loop containing nucleoside triphosphate hydrolases"/>
    <property type="match status" value="1"/>
</dbReference>
<dbReference type="RefSeq" id="WP_038074387.1">
    <property type="nucleotide sequence ID" value="NZ_JHEG04000001.1"/>
</dbReference>
<dbReference type="PRINTS" id="PR00364">
    <property type="entry name" value="DISEASERSIST"/>
</dbReference>
<dbReference type="Pfam" id="PF00400">
    <property type="entry name" value="WD40"/>
    <property type="match status" value="9"/>
</dbReference>
<evidence type="ECO:0000313" key="7">
    <source>
        <dbReference type="EMBL" id="KIE07065.1"/>
    </source>
</evidence>
<dbReference type="InterPro" id="IPR020472">
    <property type="entry name" value="WD40_PAC1"/>
</dbReference>
<dbReference type="InterPro" id="IPR036322">
    <property type="entry name" value="WD40_repeat_dom_sf"/>
</dbReference>
<evidence type="ECO:0000256" key="1">
    <source>
        <dbReference type="ARBA" id="ARBA00022574"/>
    </source>
</evidence>
<feature type="domain" description="NB-ARC" evidence="5">
    <location>
        <begin position="148"/>
        <end position="243"/>
    </location>
</feature>
<feature type="repeat" description="WD" evidence="3">
    <location>
        <begin position="925"/>
        <end position="947"/>
    </location>
</feature>
<feature type="repeat" description="WD" evidence="3">
    <location>
        <begin position="642"/>
        <end position="683"/>
    </location>
</feature>
<keyword evidence="2" id="KW-0677">Repeat</keyword>
<feature type="repeat" description="WD" evidence="3">
    <location>
        <begin position="948"/>
        <end position="992"/>
    </location>
</feature>
<name>A0A0C1R429_9CYAN</name>
<dbReference type="OrthoDB" id="567898at2"/>
<reference evidence="6" key="2">
    <citation type="submission" date="2019-11" db="EMBL/GenBank/DDBJ databases">
        <title>Improved Assembly of Tolypothrix boutellei genome.</title>
        <authorList>
            <person name="Sarangi A.N."/>
            <person name="Mukherjee M."/>
            <person name="Ghosh S."/>
            <person name="Singh D."/>
            <person name="Das A."/>
            <person name="Kant S."/>
            <person name="Prusty A."/>
            <person name="Tripathy S."/>
        </authorList>
    </citation>
    <scope>NUCLEOTIDE SEQUENCE</scope>
    <source>
        <strain evidence="6">VB521301</strain>
    </source>
</reference>
<dbReference type="InterPro" id="IPR002182">
    <property type="entry name" value="NB-ARC"/>
</dbReference>
<reference evidence="7" key="1">
    <citation type="journal article" date="2015" name="Genome Announc.">
        <title>Draft Genome Sequence of Tolypothrix boutellei Strain VB521301.</title>
        <authorList>
            <person name="Chandrababunaidu M.M."/>
            <person name="Singh D."/>
            <person name="Sen D."/>
            <person name="Bhan S."/>
            <person name="Das S."/>
            <person name="Gupta A."/>
            <person name="Adhikary S.P."/>
            <person name="Tripathy S."/>
        </authorList>
    </citation>
    <scope>NUCLEOTIDE SEQUENCE</scope>
    <source>
        <strain evidence="7">VB521301</strain>
    </source>
</reference>